<reference evidence="1 2" key="1">
    <citation type="submission" date="2024-06" db="EMBL/GenBank/DDBJ databases">
        <title>Genomic Encyclopedia of Type Strains, Phase IV (KMG-IV): sequencing the most valuable type-strain genomes for metagenomic binning, comparative biology and taxonomic classification.</title>
        <authorList>
            <person name="Goeker M."/>
        </authorList>
    </citation>
    <scope>NUCLEOTIDE SEQUENCE [LARGE SCALE GENOMIC DNA]</scope>
    <source>
        <strain evidence="1 2">DSM 29288</strain>
    </source>
</reference>
<gene>
    <name evidence="1" type="ORF">ABID08_005324</name>
</gene>
<evidence type="ECO:0000313" key="2">
    <source>
        <dbReference type="Proteomes" id="UP001549077"/>
    </source>
</evidence>
<sequence length="59" mass="6346">MVAGSKASVAVPPPNSLASSLTCFSHRARVAIKYAVLADREMVPLPVVRKTYNRESISC</sequence>
<accession>A0ABV2MNA9</accession>
<dbReference type="Proteomes" id="UP001549077">
    <property type="component" value="Unassembled WGS sequence"/>
</dbReference>
<proteinExistence type="predicted"/>
<protein>
    <submittedName>
        <fullName evidence="1">Uncharacterized protein</fullName>
    </submittedName>
</protein>
<evidence type="ECO:0000313" key="1">
    <source>
        <dbReference type="EMBL" id="MET3757943.1"/>
    </source>
</evidence>
<keyword evidence="2" id="KW-1185">Reference proteome</keyword>
<name>A0ABV2MNA9_9HYPH</name>
<organism evidence="1 2">
    <name type="scientific">Rhizobium binae</name>
    <dbReference type="NCBI Taxonomy" id="1138190"/>
    <lineage>
        <taxon>Bacteria</taxon>
        <taxon>Pseudomonadati</taxon>
        <taxon>Pseudomonadota</taxon>
        <taxon>Alphaproteobacteria</taxon>
        <taxon>Hyphomicrobiales</taxon>
        <taxon>Rhizobiaceae</taxon>
        <taxon>Rhizobium/Agrobacterium group</taxon>
        <taxon>Rhizobium</taxon>
    </lineage>
</organism>
<dbReference type="EMBL" id="JBEPMY010000021">
    <property type="protein sequence ID" value="MET3757943.1"/>
    <property type="molecule type" value="Genomic_DNA"/>
</dbReference>
<comment type="caution">
    <text evidence="1">The sequence shown here is derived from an EMBL/GenBank/DDBJ whole genome shotgun (WGS) entry which is preliminary data.</text>
</comment>